<proteinExistence type="predicted"/>
<accession>A0A1G9XQR1</accession>
<gene>
    <name evidence="1" type="ORF">SAMN04488137_2919</name>
</gene>
<keyword evidence="2" id="KW-1185">Reference proteome</keyword>
<dbReference type="RefSeq" id="WP_244520413.1">
    <property type="nucleotide sequence ID" value="NZ_FNHW01000001.1"/>
</dbReference>
<dbReference type="Proteomes" id="UP000199544">
    <property type="component" value="Unassembled WGS sequence"/>
</dbReference>
<dbReference type="EMBL" id="FNHW01000001">
    <property type="protein sequence ID" value="SDM98525.1"/>
    <property type="molecule type" value="Genomic_DNA"/>
</dbReference>
<evidence type="ECO:0000313" key="2">
    <source>
        <dbReference type="Proteomes" id="UP000199544"/>
    </source>
</evidence>
<organism evidence="1 2">
    <name type="scientific">Fictibacillus solisalsi</name>
    <dbReference type="NCBI Taxonomy" id="459525"/>
    <lineage>
        <taxon>Bacteria</taxon>
        <taxon>Bacillati</taxon>
        <taxon>Bacillota</taxon>
        <taxon>Bacilli</taxon>
        <taxon>Bacillales</taxon>
        <taxon>Fictibacillaceae</taxon>
        <taxon>Fictibacillus</taxon>
    </lineage>
</organism>
<sequence>MGKMRNTRNLSLFNNLNNMSSDEVFEIGANCLLVLKNRFFAVVEIESEVPGVDLEVFVIIRIDEQTAMQLHDAGLEFCEIVNRIPEATEGVNVEFKCIFINKNQAFALFDVEDDFDEAVFVRISLDEAKRLIRRGAMQCTVIDARNTDC</sequence>
<name>A0A1G9XQR1_9BACL</name>
<evidence type="ECO:0000313" key="1">
    <source>
        <dbReference type="EMBL" id="SDM98525.1"/>
    </source>
</evidence>
<reference evidence="2" key="1">
    <citation type="submission" date="2016-10" db="EMBL/GenBank/DDBJ databases">
        <authorList>
            <person name="Varghese N."/>
            <person name="Submissions S."/>
        </authorList>
    </citation>
    <scope>NUCLEOTIDE SEQUENCE [LARGE SCALE GENOMIC DNA]</scope>
    <source>
        <strain evidence="2">CGMCC 1.6854</strain>
    </source>
</reference>
<protein>
    <submittedName>
        <fullName evidence="1">Uncharacterized protein</fullName>
    </submittedName>
</protein>
<dbReference type="AlphaFoldDB" id="A0A1G9XQR1"/>